<keyword evidence="7 9" id="KW-1133">Transmembrane helix</keyword>
<keyword evidence="6 9" id="KW-0812">Transmembrane</keyword>
<dbReference type="PANTHER" id="PTHR30386">
    <property type="entry name" value="MEMBRANE FUSION SUBUNIT OF EMRAB-TOLC MULTIDRUG EFFLUX PUMP"/>
    <property type="match status" value="1"/>
</dbReference>
<comment type="caution">
    <text evidence="13">The sequence shown here is derived from an EMBL/GenBank/DDBJ whole genome shotgun (WGS) entry which is preliminary data.</text>
</comment>
<evidence type="ECO:0000256" key="1">
    <source>
        <dbReference type="ARBA" id="ARBA00004377"/>
    </source>
</evidence>
<dbReference type="Pfam" id="PF25994">
    <property type="entry name" value="HH_AprE"/>
    <property type="match status" value="1"/>
</dbReference>
<evidence type="ECO:0000313" key="13">
    <source>
        <dbReference type="EMBL" id="SFK44171.1"/>
    </source>
</evidence>
<dbReference type="NCBIfam" id="TIGR01843">
    <property type="entry name" value="type_I_hlyD"/>
    <property type="match status" value="1"/>
</dbReference>
<gene>
    <name evidence="13" type="ORF">SAMN04488518_105122</name>
</gene>
<evidence type="ECO:0000256" key="2">
    <source>
        <dbReference type="ARBA" id="ARBA00009477"/>
    </source>
</evidence>
<accession>A0A1I3ZKG5</accession>
<reference evidence="13 14" key="1">
    <citation type="submission" date="2016-10" db="EMBL/GenBank/DDBJ databases">
        <authorList>
            <person name="Varghese N."/>
            <person name="Submissions S."/>
        </authorList>
    </citation>
    <scope>NUCLEOTIDE SEQUENCE [LARGE SCALE GENOMIC DNA]</scope>
    <source>
        <strain evidence="13 14">DSM 16392</strain>
    </source>
</reference>
<dbReference type="RefSeq" id="WP_093519365.1">
    <property type="nucleotide sequence ID" value="NZ_FOSK01000005.1"/>
</dbReference>
<evidence type="ECO:0000256" key="3">
    <source>
        <dbReference type="ARBA" id="ARBA00022448"/>
    </source>
</evidence>
<evidence type="ECO:0000256" key="5">
    <source>
        <dbReference type="ARBA" id="ARBA00022519"/>
    </source>
</evidence>
<evidence type="ECO:0000313" key="14">
    <source>
        <dbReference type="Proteomes" id="UP000199598"/>
    </source>
</evidence>
<keyword evidence="4 9" id="KW-1003">Cell membrane</keyword>
<dbReference type="InterPro" id="IPR058982">
    <property type="entry name" value="Beta-barrel_AprE"/>
</dbReference>
<protein>
    <recommendedName>
        <fullName evidence="9">Membrane fusion protein (MFP) family protein</fullName>
    </recommendedName>
</protein>
<keyword evidence="14" id="KW-1185">Reference proteome</keyword>
<evidence type="ECO:0000256" key="8">
    <source>
        <dbReference type="ARBA" id="ARBA00023136"/>
    </source>
</evidence>
<keyword evidence="8 9" id="KW-0472">Membrane</keyword>
<feature type="coiled-coil region" evidence="10">
    <location>
        <begin position="257"/>
        <end position="291"/>
    </location>
</feature>
<dbReference type="InterPro" id="IPR058781">
    <property type="entry name" value="HH_AprE-like"/>
</dbReference>
<comment type="subcellular location">
    <subcellularLocation>
        <location evidence="1 9">Cell inner membrane</location>
        <topology evidence="1 9">Single-pass membrane protein</topology>
    </subcellularLocation>
</comment>
<evidence type="ECO:0000259" key="11">
    <source>
        <dbReference type="Pfam" id="PF25994"/>
    </source>
</evidence>
<name>A0A1I3ZKG5_9HYPH</name>
<proteinExistence type="inferred from homology"/>
<evidence type="ECO:0000256" key="6">
    <source>
        <dbReference type="ARBA" id="ARBA00022692"/>
    </source>
</evidence>
<evidence type="ECO:0000256" key="4">
    <source>
        <dbReference type="ARBA" id="ARBA00022475"/>
    </source>
</evidence>
<dbReference type="Gene3D" id="2.40.50.100">
    <property type="match status" value="1"/>
</dbReference>
<evidence type="ECO:0000259" key="12">
    <source>
        <dbReference type="Pfam" id="PF26002"/>
    </source>
</evidence>
<dbReference type="Pfam" id="PF26002">
    <property type="entry name" value="Beta-barrel_AprE"/>
    <property type="match status" value="1"/>
</dbReference>
<keyword evidence="3 9" id="KW-0813">Transport</keyword>
<dbReference type="InterPro" id="IPR010129">
    <property type="entry name" value="T1SS_HlyD"/>
</dbReference>
<keyword evidence="10" id="KW-0175">Coiled coil</keyword>
<keyword evidence="5 9" id="KW-0997">Cell inner membrane</keyword>
<dbReference type="PRINTS" id="PR01490">
    <property type="entry name" value="RTXTOXIND"/>
</dbReference>
<dbReference type="EMBL" id="FOSK01000005">
    <property type="protein sequence ID" value="SFK44171.1"/>
    <property type="molecule type" value="Genomic_DNA"/>
</dbReference>
<sequence length="438" mass="48936">MARVTDKSYDIGASITRHLKWGGALAALLIFGAGTWTVVTEISGAVVAPATIVVETSTKSVQHRDGGIVNQILVKNGDPVKAGDLVLQLDDTLTRSNLAVLTNQLDELYAQESRLTSEIQGRTEITFKQRAKSPLHRAHLMMIEETQRNMMEARQKNHLSKKEQLETQIGQFEKQIDGLELQRDAKQNEVDLINTELGGLESLRKKKLVTESRVMAFQRERSSLEGELGGIIAQIARSGEAISERRVMILQADEELRSNNLEQLQQTRAQISELEERRIAAQDELRRTEIRAPQNGKVFDLAIHTIGGVIMGGEVVMKIVPEEDQLIVEAKVQPVDVDQIGPNQEATIRLPAFDKRTTPELKARLKTISPDLVQDPRTGSTYYLAELAIPEEELERLEGKSLIPGMPVEAFIKTEDRSVLSYLIKPMMDQIAHAMRET</sequence>
<evidence type="ECO:0000256" key="7">
    <source>
        <dbReference type="ARBA" id="ARBA00022989"/>
    </source>
</evidence>
<dbReference type="Gene3D" id="2.40.30.170">
    <property type="match status" value="1"/>
</dbReference>
<dbReference type="PANTHER" id="PTHR30386:SF17">
    <property type="entry name" value="ALKALINE PROTEASE SECRETION PROTEIN APRE"/>
    <property type="match status" value="1"/>
</dbReference>
<feature type="coiled-coil region" evidence="10">
    <location>
        <begin position="143"/>
        <end position="196"/>
    </location>
</feature>
<organism evidence="13 14">
    <name type="scientific">Pseudovibrio ascidiaceicola</name>
    <dbReference type="NCBI Taxonomy" id="285279"/>
    <lineage>
        <taxon>Bacteria</taxon>
        <taxon>Pseudomonadati</taxon>
        <taxon>Pseudomonadota</taxon>
        <taxon>Alphaproteobacteria</taxon>
        <taxon>Hyphomicrobiales</taxon>
        <taxon>Stappiaceae</taxon>
        <taxon>Pseudovibrio</taxon>
    </lineage>
</organism>
<comment type="similarity">
    <text evidence="2 9">Belongs to the membrane fusion protein (MFP) (TC 8.A.1) family.</text>
</comment>
<feature type="transmembrane region" description="Helical" evidence="9">
    <location>
        <begin position="21"/>
        <end position="39"/>
    </location>
</feature>
<dbReference type="Proteomes" id="UP000199598">
    <property type="component" value="Unassembled WGS sequence"/>
</dbReference>
<feature type="domain" description="AprE-like beta-barrel" evidence="12">
    <location>
        <begin position="326"/>
        <end position="415"/>
    </location>
</feature>
<evidence type="ECO:0000256" key="10">
    <source>
        <dbReference type="SAM" id="Coils"/>
    </source>
</evidence>
<feature type="domain" description="AprE-like long alpha-helical hairpin" evidence="11">
    <location>
        <begin position="95"/>
        <end position="284"/>
    </location>
</feature>
<evidence type="ECO:0000256" key="9">
    <source>
        <dbReference type="RuleBase" id="RU365093"/>
    </source>
</evidence>
<dbReference type="InterPro" id="IPR050739">
    <property type="entry name" value="MFP"/>
</dbReference>